<feature type="region of interest" description="Disordered" evidence="2">
    <location>
        <begin position="1568"/>
        <end position="1590"/>
    </location>
</feature>
<feature type="compositionally biased region" description="Pro residues" evidence="2">
    <location>
        <begin position="718"/>
        <end position="737"/>
    </location>
</feature>
<protein>
    <recommendedName>
        <fullName evidence="3">UDENN domain-containing protein</fullName>
    </recommendedName>
</protein>
<dbReference type="InParanoid" id="D8TZ73"/>
<feature type="region of interest" description="Disordered" evidence="2">
    <location>
        <begin position="325"/>
        <end position="351"/>
    </location>
</feature>
<feature type="region of interest" description="Disordered" evidence="2">
    <location>
        <begin position="1172"/>
        <end position="1196"/>
    </location>
</feature>
<feature type="compositionally biased region" description="Low complexity" evidence="2">
    <location>
        <begin position="528"/>
        <end position="539"/>
    </location>
</feature>
<evidence type="ECO:0000259" key="3">
    <source>
        <dbReference type="PROSITE" id="PS50211"/>
    </source>
</evidence>
<dbReference type="Pfam" id="PF02141">
    <property type="entry name" value="DENN"/>
    <property type="match status" value="1"/>
</dbReference>
<dbReference type="PROSITE" id="PS50211">
    <property type="entry name" value="DENN"/>
    <property type="match status" value="1"/>
</dbReference>
<feature type="compositionally biased region" description="Polar residues" evidence="2">
    <location>
        <begin position="1185"/>
        <end position="1195"/>
    </location>
</feature>
<evidence type="ECO:0000313" key="4">
    <source>
        <dbReference type="EMBL" id="EFJ47225.1"/>
    </source>
</evidence>
<feature type="region of interest" description="Disordered" evidence="2">
    <location>
        <begin position="953"/>
        <end position="978"/>
    </location>
</feature>
<dbReference type="PANTHER" id="PTHR13037">
    <property type="entry name" value="FORMIN"/>
    <property type="match status" value="1"/>
</dbReference>
<feature type="domain" description="UDENN" evidence="3">
    <location>
        <begin position="1"/>
        <end position="245"/>
    </location>
</feature>
<feature type="compositionally biased region" description="Basic and acidic residues" evidence="2">
    <location>
        <begin position="1286"/>
        <end position="1303"/>
    </location>
</feature>
<dbReference type="InterPro" id="IPR037516">
    <property type="entry name" value="Tripartite_DENN"/>
</dbReference>
<keyword evidence="1" id="KW-0945">Host-virus interaction</keyword>
<feature type="region of interest" description="Disordered" evidence="2">
    <location>
        <begin position="778"/>
        <end position="817"/>
    </location>
</feature>
<feature type="compositionally biased region" description="Pro residues" evidence="2">
    <location>
        <begin position="697"/>
        <end position="707"/>
    </location>
</feature>
<gene>
    <name evidence="4" type="ORF">VOLCADRAFT_92265</name>
</gene>
<proteinExistence type="predicted"/>
<feature type="region of interest" description="Disordered" evidence="2">
    <location>
        <begin position="692"/>
        <end position="741"/>
    </location>
</feature>
<accession>D8TZ73</accession>
<dbReference type="KEGG" id="vcn:VOLCADRAFT_92265"/>
<feature type="compositionally biased region" description="Basic and acidic residues" evidence="2">
    <location>
        <begin position="955"/>
        <end position="970"/>
    </location>
</feature>
<dbReference type="EMBL" id="GL378346">
    <property type="protein sequence ID" value="EFJ47225.1"/>
    <property type="molecule type" value="Genomic_DNA"/>
</dbReference>
<feature type="compositionally biased region" description="Pro residues" evidence="2">
    <location>
        <begin position="341"/>
        <end position="350"/>
    </location>
</feature>
<feature type="region of interest" description="Disordered" evidence="2">
    <location>
        <begin position="458"/>
        <end position="480"/>
    </location>
</feature>
<evidence type="ECO:0000256" key="2">
    <source>
        <dbReference type="SAM" id="MobiDB-lite"/>
    </source>
</evidence>
<feature type="region of interest" description="Disordered" evidence="2">
    <location>
        <begin position="601"/>
        <end position="666"/>
    </location>
</feature>
<feature type="compositionally biased region" description="Basic residues" evidence="2">
    <location>
        <begin position="625"/>
        <end position="665"/>
    </location>
</feature>
<dbReference type="Gene3D" id="3.40.50.11500">
    <property type="match status" value="1"/>
</dbReference>
<dbReference type="GeneID" id="9615765"/>
<organism evidence="5">
    <name type="scientific">Volvox carteri f. nagariensis</name>
    <dbReference type="NCBI Taxonomy" id="3068"/>
    <lineage>
        <taxon>Eukaryota</taxon>
        <taxon>Viridiplantae</taxon>
        <taxon>Chlorophyta</taxon>
        <taxon>core chlorophytes</taxon>
        <taxon>Chlorophyceae</taxon>
        <taxon>CS clade</taxon>
        <taxon>Chlamydomonadales</taxon>
        <taxon>Volvocaceae</taxon>
        <taxon>Volvox</taxon>
    </lineage>
</organism>
<feature type="region of interest" description="Disordered" evidence="2">
    <location>
        <begin position="1051"/>
        <end position="1131"/>
    </location>
</feature>
<dbReference type="OrthoDB" id="550022at2759"/>
<dbReference type="RefSeq" id="XP_002951774.1">
    <property type="nucleotide sequence ID" value="XM_002951728.1"/>
</dbReference>
<feature type="compositionally biased region" description="Low complexity" evidence="2">
    <location>
        <begin position="1577"/>
        <end position="1590"/>
    </location>
</feature>
<feature type="compositionally biased region" description="Basic residues" evidence="2">
    <location>
        <begin position="465"/>
        <end position="476"/>
    </location>
</feature>
<dbReference type="InterPro" id="IPR043153">
    <property type="entry name" value="DENN_C"/>
</dbReference>
<dbReference type="InterPro" id="IPR001194">
    <property type="entry name" value="cDENN_dom"/>
</dbReference>
<dbReference type="PANTHER" id="PTHR13037:SF24">
    <property type="entry name" value="POLYCOMB PROTEIN PCL-RELATED"/>
    <property type="match status" value="1"/>
</dbReference>
<feature type="compositionally biased region" description="Gly residues" evidence="2">
    <location>
        <begin position="807"/>
        <end position="817"/>
    </location>
</feature>
<keyword evidence="5" id="KW-1185">Reference proteome</keyword>
<feature type="region of interest" description="Disordered" evidence="2">
    <location>
        <begin position="1241"/>
        <end position="1303"/>
    </location>
</feature>
<dbReference type="InterPro" id="IPR036322">
    <property type="entry name" value="WD40_repeat_dom_sf"/>
</dbReference>
<dbReference type="eggNOG" id="KOG2127">
    <property type="taxonomic scope" value="Eukaryota"/>
</dbReference>
<dbReference type="Proteomes" id="UP000001058">
    <property type="component" value="Unassembled WGS sequence"/>
</dbReference>
<dbReference type="Gene3D" id="2.130.10.10">
    <property type="entry name" value="YVTN repeat-like/Quinoprotein amine dehydrogenase"/>
    <property type="match status" value="1"/>
</dbReference>
<dbReference type="SUPFAM" id="SSF50978">
    <property type="entry name" value="WD40 repeat-like"/>
    <property type="match status" value="1"/>
</dbReference>
<evidence type="ECO:0000256" key="1">
    <source>
        <dbReference type="ARBA" id="ARBA00022581"/>
    </source>
</evidence>
<dbReference type="InterPro" id="IPR015943">
    <property type="entry name" value="WD40/YVTN_repeat-like_dom_sf"/>
</dbReference>
<sequence length="1684" mass="169193">MPQPTRAAEGLLQLLWPIRYRHVYVPLVPASLVDLLDAPTPFIMGLGGRLGAGFAAEVAAAAAAAGGGGAGGGFGGDGAAAVRAYEAGVVVVDLDRDWVCSCADLERCLDHPAVRQLLTCLAALRLEPGGSGGGGGRASFGCTEADPWMPYVRTAASRDWGSGHDALVRRLFLRLFASLLRVGLPRASARLVFVSPGGCTFHTESFLKAHCQLHGPQARSLPEQLVQTQGFYMLLDEYGSKDPYGWYRTASTACREELVAVGLSDVSDRGRQPPGGTIAVQRQCQQQRGLDAAALGADGAAAAATTAVTAAAAAAATPLILIGKPAEEEGDGDGGGDGAAAPPPAPPPPQLVQSYCRPCPLLRRRNAPTYSEIGFHTSVAAAAAAPTAAATALLQGWQRYILHPPDAAASAAAATVAAADAAAGRYVAADAAACGGGRPVGGDAVSGAVVVVGGGGGAVADPSSRKRALTGNRRNRSLSGSLSGDVAAALTSELAKPRYRISSCEVPTPAVGAANAAAADGGGGGGARPASATSTSSPTMSELPSTLKSAAAAVAAEASSISASFTNTLSSISHSLRVGRKASPTAAAVAAAAGRTGAVPAGGAGGGGPAAASTAGHVLGPVPHGHGHGHHCAANHHNHHNHRHVDHNHNHHNHHHIKNHQHGAHAHLAAAGYAAEQDLVRQQVTALTQLLSWGEPSPSPLPPPPPQHQRQASRGGLLPPPASPAAAAPPPLPPPSPTAAAAASLATAATAGACPVSKGRRGGVPELDTVERVRSLLRLQTSPPGEDSPTAAAAKRERPPGCHGVCAGSGGGSGGGRRLQPAAYSVLTDVFDELVNAAVQEDDFGILIDALELSTRLYTMAGAVHEAAPSGVPVGAEITGGHASGGGGGGGSCTAHPMSRESLRRQRVFLKGVQRILSSLATWLSYLGVAEEAAWELLSGLVTASGVRQLTGMASREDDHPDHVEREGRTARSRVQPLSAGPWDYRPLGTAAAMAVPYSRQHHWPVAGGYRPALPAAPYEPLSRSLSAAADWAAIVPPPPMSPAMAATVTVATPQRRQDGLTVGQLQPRRRRRGGLLESSPPPPSPLQQQPYCEALGGLSPSRSLSDAQRGGRGGMGGVGGADPRVGRPAPPLTPPFAAAVAAAAVAAAACTGDGTFEGLAGITSPLSMAFSSASPSAKRRPASGTSPGPLSPNANVAAGGGGGYVGGGGGSRLRSTTGGGASRAYSAKYERQLAAAAAAAAASPSRPSFTSLGGKPQGRSLGPSGPRQQQQQQQAPPPPQQQQQRRYDTESHRTGLPYDRRRMASAPGGITGGEGPAAAATCALAVGSGGPIVALAAASGVVLAGPLERSCFVLTYQQYGTGLQVSAKMPLCHLDGAYADRLDITPDGCTAAMSVAPLPPLPPLPPPPWGASSAATAAATGGDGLGCGPRSRVLGLVDVGAGRIVRELRPGMWGGESGRGSVRHCRTPTAVLTGHGAAVTALHVHHHHKSFNPTAVNAAAAGGVSGGVEDVTGGAVIYSGALDGSIGAWTADGRCLQLLPSRHRGAVTLLAAASAPTPTPARSPLLGTAGFTSTHPPAASVTGAPGTPAAPAERLSSATAVSGGGFEQATSRGDYYDRLSLVTSAADGSAGLWALTRGSLGYSPLLDWSETGSLARVAAWDAARGVLLRGDERGVVRTWAPGM</sequence>
<evidence type="ECO:0000313" key="5">
    <source>
        <dbReference type="Proteomes" id="UP000001058"/>
    </source>
</evidence>
<feature type="region of interest" description="Disordered" evidence="2">
    <location>
        <begin position="517"/>
        <end position="544"/>
    </location>
</feature>
<feature type="compositionally biased region" description="Gly residues" evidence="2">
    <location>
        <begin position="1111"/>
        <end position="1121"/>
    </location>
</feature>
<name>D8TZ73_VOLCA</name>
<reference evidence="4 5" key="1">
    <citation type="journal article" date="2010" name="Science">
        <title>Genomic analysis of organismal complexity in the multicellular green alga Volvox carteri.</title>
        <authorList>
            <person name="Prochnik S.E."/>
            <person name="Umen J."/>
            <person name="Nedelcu A.M."/>
            <person name="Hallmann A."/>
            <person name="Miller S.M."/>
            <person name="Nishii I."/>
            <person name="Ferris P."/>
            <person name="Kuo A."/>
            <person name="Mitros T."/>
            <person name="Fritz-Laylin L.K."/>
            <person name="Hellsten U."/>
            <person name="Chapman J."/>
            <person name="Simakov O."/>
            <person name="Rensing S.A."/>
            <person name="Terry A."/>
            <person name="Pangilinan J."/>
            <person name="Kapitonov V."/>
            <person name="Jurka J."/>
            <person name="Salamov A."/>
            <person name="Shapiro H."/>
            <person name="Schmutz J."/>
            <person name="Grimwood J."/>
            <person name="Lindquist E."/>
            <person name="Lucas S."/>
            <person name="Grigoriev I.V."/>
            <person name="Schmitt R."/>
            <person name="Kirk D."/>
            <person name="Rokhsar D.S."/>
        </authorList>
    </citation>
    <scope>NUCLEOTIDE SEQUENCE [LARGE SCALE GENOMIC DNA]</scope>
    <source>
        <strain evidence="5">f. Nagariensis / Eve</strain>
    </source>
</reference>